<evidence type="ECO:0000313" key="2">
    <source>
        <dbReference type="EMBL" id="KAH3734367.1"/>
    </source>
</evidence>
<keyword evidence="3" id="KW-1185">Reference proteome</keyword>
<reference evidence="2" key="1">
    <citation type="journal article" date="2019" name="bioRxiv">
        <title>The Genome of the Zebra Mussel, Dreissena polymorpha: A Resource for Invasive Species Research.</title>
        <authorList>
            <person name="McCartney M.A."/>
            <person name="Auch B."/>
            <person name="Kono T."/>
            <person name="Mallez S."/>
            <person name="Zhang Y."/>
            <person name="Obille A."/>
            <person name="Becker A."/>
            <person name="Abrahante J.E."/>
            <person name="Garbe J."/>
            <person name="Badalamenti J.P."/>
            <person name="Herman A."/>
            <person name="Mangelson H."/>
            <person name="Liachko I."/>
            <person name="Sullivan S."/>
            <person name="Sone E.D."/>
            <person name="Koren S."/>
            <person name="Silverstein K.A.T."/>
            <person name="Beckman K.B."/>
            <person name="Gohl D.M."/>
        </authorList>
    </citation>
    <scope>NUCLEOTIDE SEQUENCE</scope>
    <source>
        <strain evidence="2">Duluth1</strain>
        <tissue evidence="2">Whole animal</tissue>
    </source>
</reference>
<feature type="transmembrane region" description="Helical" evidence="1">
    <location>
        <begin position="6"/>
        <end position="29"/>
    </location>
</feature>
<protein>
    <submittedName>
        <fullName evidence="2">Uncharacterized protein</fullName>
    </submittedName>
</protein>
<evidence type="ECO:0000313" key="3">
    <source>
        <dbReference type="Proteomes" id="UP000828390"/>
    </source>
</evidence>
<evidence type="ECO:0000256" key="1">
    <source>
        <dbReference type="SAM" id="Phobius"/>
    </source>
</evidence>
<proteinExistence type="predicted"/>
<dbReference type="AlphaFoldDB" id="A0A9D4CXL7"/>
<keyword evidence="1" id="KW-1133">Transmembrane helix</keyword>
<reference evidence="2" key="2">
    <citation type="submission" date="2020-11" db="EMBL/GenBank/DDBJ databases">
        <authorList>
            <person name="McCartney M.A."/>
            <person name="Auch B."/>
            <person name="Kono T."/>
            <person name="Mallez S."/>
            <person name="Becker A."/>
            <person name="Gohl D.M."/>
            <person name="Silverstein K.A.T."/>
            <person name="Koren S."/>
            <person name="Bechman K.B."/>
            <person name="Herman A."/>
            <person name="Abrahante J.E."/>
            <person name="Garbe J."/>
        </authorList>
    </citation>
    <scope>NUCLEOTIDE SEQUENCE</scope>
    <source>
        <strain evidence="2">Duluth1</strain>
        <tissue evidence="2">Whole animal</tissue>
    </source>
</reference>
<accession>A0A9D4CXL7</accession>
<keyword evidence="1" id="KW-0812">Transmembrane</keyword>
<feature type="transmembrane region" description="Helical" evidence="1">
    <location>
        <begin position="36"/>
        <end position="58"/>
    </location>
</feature>
<sequence length="170" mass="19169">MLLPLILQLQLLLILPLIYPLILLMFPILSLLLQLILLLVLPIIMLLILPVFVVLPAIQPPITSADIATNTATSSTDGIADADTCTDDDIFIENHFRENQLLFQQLRDQYEGIHGKFALKNITTMRTIDITCKKGVEDKFQLARHIAHAEDDAFDKISLCYQQVKCDTDL</sequence>
<keyword evidence="1" id="KW-0472">Membrane</keyword>
<organism evidence="2 3">
    <name type="scientific">Dreissena polymorpha</name>
    <name type="common">Zebra mussel</name>
    <name type="synonym">Mytilus polymorpha</name>
    <dbReference type="NCBI Taxonomy" id="45954"/>
    <lineage>
        <taxon>Eukaryota</taxon>
        <taxon>Metazoa</taxon>
        <taxon>Spiralia</taxon>
        <taxon>Lophotrochozoa</taxon>
        <taxon>Mollusca</taxon>
        <taxon>Bivalvia</taxon>
        <taxon>Autobranchia</taxon>
        <taxon>Heteroconchia</taxon>
        <taxon>Euheterodonta</taxon>
        <taxon>Imparidentia</taxon>
        <taxon>Neoheterodontei</taxon>
        <taxon>Myida</taxon>
        <taxon>Dreissenoidea</taxon>
        <taxon>Dreissenidae</taxon>
        <taxon>Dreissena</taxon>
    </lineage>
</organism>
<dbReference type="Proteomes" id="UP000828390">
    <property type="component" value="Unassembled WGS sequence"/>
</dbReference>
<gene>
    <name evidence="2" type="ORF">DPMN_040806</name>
</gene>
<name>A0A9D4CXL7_DREPO</name>
<comment type="caution">
    <text evidence="2">The sequence shown here is derived from an EMBL/GenBank/DDBJ whole genome shotgun (WGS) entry which is preliminary data.</text>
</comment>
<dbReference type="EMBL" id="JAIWYP010000011">
    <property type="protein sequence ID" value="KAH3734367.1"/>
    <property type="molecule type" value="Genomic_DNA"/>
</dbReference>